<gene>
    <name evidence="1" type="ORF">DERYTH_LOCUS4522</name>
</gene>
<dbReference type="Proteomes" id="UP000789405">
    <property type="component" value="Unassembled WGS sequence"/>
</dbReference>
<protein>
    <submittedName>
        <fullName evidence="1">8396_t:CDS:1</fullName>
    </submittedName>
</protein>
<organism evidence="1 2">
    <name type="scientific">Dentiscutata erythropus</name>
    <dbReference type="NCBI Taxonomy" id="1348616"/>
    <lineage>
        <taxon>Eukaryota</taxon>
        <taxon>Fungi</taxon>
        <taxon>Fungi incertae sedis</taxon>
        <taxon>Mucoromycota</taxon>
        <taxon>Glomeromycotina</taxon>
        <taxon>Glomeromycetes</taxon>
        <taxon>Diversisporales</taxon>
        <taxon>Gigasporaceae</taxon>
        <taxon>Dentiscutata</taxon>
    </lineage>
</organism>
<accession>A0A9N9FHZ9</accession>
<sequence length="65" mass="7432">MTPNRREDIRFCVEVTKQISNISKLTTTPWTSGMWLPALGCGFVPIENIVSWKNCLDALLMYLEV</sequence>
<dbReference type="AlphaFoldDB" id="A0A9N9FHZ9"/>
<keyword evidence="2" id="KW-1185">Reference proteome</keyword>
<dbReference type="EMBL" id="CAJVPY010001747">
    <property type="protein sequence ID" value="CAG8534894.1"/>
    <property type="molecule type" value="Genomic_DNA"/>
</dbReference>
<evidence type="ECO:0000313" key="2">
    <source>
        <dbReference type="Proteomes" id="UP000789405"/>
    </source>
</evidence>
<comment type="caution">
    <text evidence="1">The sequence shown here is derived from an EMBL/GenBank/DDBJ whole genome shotgun (WGS) entry which is preliminary data.</text>
</comment>
<proteinExistence type="predicted"/>
<name>A0A9N9FHZ9_9GLOM</name>
<evidence type="ECO:0000313" key="1">
    <source>
        <dbReference type="EMBL" id="CAG8534894.1"/>
    </source>
</evidence>
<reference evidence="1" key="1">
    <citation type="submission" date="2021-06" db="EMBL/GenBank/DDBJ databases">
        <authorList>
            <person name="Kallberg Y."/>
            <person name="Tangrot J."/>
            <person name="Rosling A."/>
        </authorList>
    </citation>
    <scope>NUCLEOTIDE SEQUENCE</scope>
    <source>
        <strain evidence="1">MA453B</strain>
    </source>
</reference>